<dbReference type="InterPro" id="IPR006675">
    <property type="entry name" value="HDIG_dom"/>
</dbReference>
<dbReference type="InterPro" id="IPR002646">
    <property type="entry name" value="PolA_pol_head_dom"/>
</dbReference>
<dbReference type="Proteomes" id="UP001196873">
    <property type="component" value="Unassembled WGS sequence"/>
</dbReference>
<dbReference type="InterPro" id="IPR003607">
    <property type="entry name" value="HD/PDEase_dom"/>
</dbReference>
<keyword evidence="6" id="KW-0694">RNA-binding</keyword>
<evidence type="ECO:0000256" key="3">
    <source>
        <dbReference type="ARBA" id="ARBA00022741"/>
    </source>
</evidence>
<dbReference type="InterPro" id="IPR050124">
    <property type="entry name" value="tRNA_CCA-adding_enzyme"/>
</dbReference>
<comment type="caution">
    <text evidence="8">The sequence shown here is derived from an EMBL/GenBank/DDBJ whole genome shotgun (WGS) entry which is preliminary data.</text>
</comment>
<dbReference type="Pfam" id="PF01966">
    <property type="entry name" value="HD"/>
    <property type="match status" value="1"/>
</dbReference>
<dbReference type="EMBL" id="JAHXRF010000006">
    <property type="protein sequence ID" value="MBW4865414.1"/>
    <property type="molecule type" value="Genomic_DNA"/>
</dbReference>
<comment type="similarity">
    <text evidence="6">Belongs to the tRNA nucleotidyltransferase/poly(A) polymerase family.</text>
</comment>
<evidence type="ECO:0000313" key="9">
    <source>
        <dbReference type="Proteomes" id="UP001196873"/>
    </source>
</evidence>
<dbReference type="GO" id="GO:0000166">
    <property type="term" value="F:nucleotide binding"/>
    <property type="evidence" value="ECO:0007669"/>
    <property type="project" value="UniProtKB-KW"/>
</dbReference>
<evidence type="ECO:0000259" key="7">
    <source>
        <dbReference type="SMART" id="SM00471"/>
    </source>
</evidence>
<organism evidence="8 9">
    <name type="scientific">Segatella salivae</name>
    <dbReference type="NCBI Taxonomy" id="228604"/>
    <lineage>
        <taxon>Bacteria</taxon>
        <taxon>Pseudomonadati</taxon>
        <taxon>Bacteroidota</taxon>
        <taxon>Bacteroidia</taxon>
        <taxon>Bacteroidales</taxon>
        <taxon>Prevotellaceae</taxon>
        <taxon>Segatella</taxon>
    </lineage>
</organism>
<comment type="cofactor">
    <cofactor evidence="1">
        <name>Mg(2+)</name>
        <dbReference type="ChEBI" id="CHEBI:18420"/>
    </cofactor>
</comment>
<dbReference type="InterPro" id="IPR006674">
    <property type="entry name" value="HD_domain"/>
</dbReference>
<protein>
    <submittedName>
        <fullName evidence="8">CCA tRNA nucleotidyltransferase</fullName>
    </submittedName>
</protein>
<keyword evidence="3" id="KW-0547">Nucleotide-binding</keyword>
<dbReference type="GO" id="GO:0042245">
    <property type="term" value="P:RNA repair"/>
    <property type="evidence" value="ECO:0007669"/>
    <property type="project" value="UniProtKB-KW"/>
</dbReference>
<dbReference type="GO" id="GO:0016779">
    <property type="term" value="F:nucleotidyltransferase activity"/>
    <property type="evidence" value="ECO:0007669"/>
    <property type="project" value="UniProtKB-KW"/>
</dbReference>
<evidence type="ECO:0000313" key="8">
    <source>
        <dbReference type="EMBL" id="MBW4865414.1"/>
    </source>
</evidence>
<feature type="domain" description="HD/PDEase" evidence="7">
    <location>
        <begin position="259"/>
        <end position="374"/>
    </location>
</feature>
<accession>A0AAW4NNZ2</accession>
<dbReference type="PANTHER" id="PTHR47545:SF1">
    <property type="entry name" value="MULTIFUNCTIONAL CCA PROTEIN"/>
    <property type="match status" value="1"/>
</dbReference>
<dbReference type="PANTHER" id="PTHR47545">
    <property type="entry name" value="MULTIFUNCTIONAL CCA PROTEIN"/>
    <property type="match status" value="1"/>
</dbReference>
<evidence type="ECO:0000256" key="2">
    <source>
        <dbReference type="ARBA" id="ARBA00022695"/>
    </source>
</evidence>
<evidence type="ECO:0000256" key="1">
    <source>
        <dbReference type="ARBA" id="ARBA00001946"/>
    </source>
</evidence>
<dbReference type="InterPro" id="IPR032828">
    <property type="entry name" value="PolyA_RNA-bd"/>
</dbReference>
<proteinExistence type="inferred from homology"/>
<evidence type="ECO:0000256" key="4">
    <source>
        <dbReference type="ARBA" id="ARBA00022800"/>
    </source>
</evidence>
<dbReference type="SMART" id="SM00471">
    <property type="entry name" value="HDc"/>
    <property type="match status" value="1"/>
</dbReference>
<dbReference type="GO" id="GO:0006396">
    <property type="term" value="P:RNA processing"/>
    <property type="evidence" value="ECO:0007669"/>
    <property type="project" value="InterPro"/>
</dbReference>
<dbReference type="AlphaFoldDB" id="A0AAW4NNZ2"/>
<name>A0AAW4NNZ2_9BACT</name>
<reference evidence="8" key="1">
    <citation type="submission" date="2021-07" db="EMBL/GenBank/DDBJ databases">
        <title>Genomic diversity and antimicrobial resistance of Prevotella spp. isolated from chronic lung disease airways.</title>
        <authorList>
            <person name="Webb K.A."/>
            <person name="Olagoke O.S."/>
            <person name="Baird T."/>
            <person name="Neill J."/>
            <person name="Pham A."/>
            <person name="Wells T.J."/>
            <person name="Ramsay K.A."/>
            <person name="Bell S.C."/>
            <person name="Sarovich D.S."/>
            <person name="Price E.P."/>
        </authorList>
    </citation>
    <scope>NUCLEOTIDE SEQUENCE</scope>
    <source>
        <strain evidence="8">SCHI0047.S.3</strain>
    </source>
</reference>
<dbReference type="GO" id="GO:0003723">
    <property type="term" value="F:RNA binding"/>
    <property type="evidence" value="ECO:0007669"/>
    <property type="project" value="UniProtKB-KW"/>
</dbReference>
<gene>
    <name evidence="8" type="ORF">KZY68_05175</name>
</gene>
<dbReference type="Pfam" id="PF01743">
    <property type="entry name" value="PolyA_pol"/>
    <property type="match status" value="1"/>
</dbReference>
<dbReference type="RefSeq" id="WP_219427610.1">
    <property type="nucleotide sequence ID" value="NZ_JAHXRD010000007.1"/>
</dbReference>
<evidence type="ECO:0000256" key="6">
    <source>
        <dbReference type="RuleBase" id="RU003953"/>
    </source>
</evidence>
<keyword evidence="6" id="KW-0808">Transferase</keyword>
<keyword evidence="2" id="KW-0548">Nucleotidyltransferase</keyword>
<sequence>MRNLTDADLARLLNKDIFHLISEAADKLSLECYVVGGYVRDLFLERPSNDIDVVVVGSGIQVASELKSRLGKRAHLSVFRNFGTAQVKFHGMEIEFVGARKESYSHDSRKPHVEDGTLEDDQNRRDFTINALAVCLNKERFGQLVDPFEGVYDMEDGIIRTPLDPDVTFSDDPLRMLRCIRFATQLNFFIEDETFEALQRNAERIKIISGERIDDELNKIMLTKTPSKGFIDLYRCGLLQLIIPELVTLDVVEIRNGRAHKNNFYHTLEVLDNLCRAQDESGKHDEMSLWLRWAALFHDIGKPRCKRWDNLNGWTFHNHNYVGAKMVPAIFRRMKLPMDNKMRFVQKMVDLHMRPIVIADEEVTDSAVRRLMNDAGDDIDALMMLCEADITSKNQVRKQRFLDNFRIVREKIADLKVRDYKRLLQPCIDGNEIMEMFHLGPCREVGQLKQTLKDAVLDNKVENEREPLMKLLMDKAKSMGLVE</sequence>
<dbReference type="Pfam" id="PF12627">
    <property type="entry name" value="PolyA_pol_RNAbd"/>
    <property type="match status" value="1"/>
</dbReference>
<dbReference type="CDD" id="cd05398">
    <property type="entry name" value="NT_ClassII-CCAase"/>
    <property type="match status" value="1"/>
</dbReference>
<keyword evidence="4" id="KW-0692">RNA repair</keyword>
<dbReference type="FunFam" id="3.30.460.10:FF:000033">
    <property type="entry name" value="Poly A polymerase head domain protein"/>
    <property type="match status" value="1"/>
</dbReference>
<dbReference type="NCBIfam" id="TIGR00277">
    <property type="entry name" value="HDIG"/>
    <property type="match status" value="1"/>
</dbReference>
<dbReference type="CDD" id="cd00077">
    <property type="entry name" value="HDc"/>
    <property type="match status" value="1"/>
</dbReference>
<keyword evidence="5" id="KW-0460">Magnesium</keyword>
<evidence type="ECO:0000256" key="5">
    <source>
        <dbReference type="ARBA" id="ARBA00022842"/>
    </source>
</evidence>